<dbReference type="Pfam" id="PF02720">
    <property type="entry name" value="DUF222"/>
    <property type="match status" value="1"/>
</dbReference>
<dbReference type="GO" id="GO:0004519">
    <property type="term" value="F:endonuclease activity"/>
    <property type="evidence" value="ECO:0007669"/>
    <property type="project" value="UniProtKB-KW"/>
</dbReference>
<dbReference type="InterPro" id="IPR003870">
    <property type="entry name" value="DUF222"/>
</dbReference>
<keyword evidence="3" id="KW-1185">Reference proteome</keyword>
<gene>
    <name evidence="2" type="ORF">N4S67_20915</name>
</gene>
<keyword evidence="2" id="KW-0540">Nuclease</keyword>
<accession>A0ABT2MF11</accession>
<organism evidence="2 3">
    <name type="scientific">Mycobacterium deserti</name>
    <dbReference type="NCBI Taxonomy" id="2978347"/>
    <lineage>
        <taxon>Bacteria</taxon>
        <taxon>Bacillati</taxon>
        <taxon>Actinomycetota</taxon>
        <taxon>Actinomycetes</taxon>
        <taxon>Mycobacteriales</taxon>
        <taxon>Mycobacteriaceae</taxon>
        <taxon>Mycobacterium</taxon>
    </lineage>
</organism>
<dbReference type="CDD" id="cd00085">
    <property type="entry name" value="HNHc"/>
    <property type="match status" value="1"/>
</dbReference>
<keyword evidence="2" id="KW-0255">Endonuclease</keyword>
<protein>
    <submittedName>
        <fullName evidence="2">HNH endonuclease</fullName>
    </submittedName>
</protein>
<sequence length="393" mass="41084">MFDELVAAARGAGGPAAGVGAWARVENAAAARRLWASAQVLEAAYAADGSAEREQWCVDNWDAVCAEIAAAQNVSLGVASHQLLLAIALRERLPRLGEVCAAGLVSLRLVNTIVFRTGLIKDLGALATVDAEIAGAVTRWGALSVAKAEQAIDYWVQRYDPLALRRVETCACGRHVDIHVARDGSGVAYQEAMLLAQDGQALDQRLNAMAAAVCEGDPRSHAQRRADAAAALGHGADRLRCRCGSPGCAAAGEQPSAVVVHVIADEKALHEEAGARLDGEHAAEPATCEPHPSNASASPAVLLGGGLLPAPVIAATVTGTATKIVPIIHPGDAPPQQRYIPTAVLAWFIRARDLTCRFPGCDVAAHVCDIDHTIPYPHGPTQASNLKCLCRKH</sequence>
<name>A0ABT2MF11_9MYCO</name>
<comment type="caution">
    <text evidence="2">The sequence shown here is derived from an EMBL/GenBank/DDBJ whole genome shotgun (WGS) entry which is preliminary data.</text>
</comment>
<dbReference type="Proteomes" id="UP001206639">
    <property type="component" value="Unassembled WGS sequence"/>
</dbReference>
<evidence type="ECO:0000313" key="3">
    <source>
        <dbReference type="Proteomes" id="UP001206639"/>
    </source>
</evidence>
<keyword evidence="2" id="KW-0378">Hydrolase</keyword>
<evidence type="ECO:0000313" key="2">
    <source>
        <dbReference type="EMBL" id="MCT7660869.1"/>
    </source>
</evidence>
<feature type="domain" description="DUF222" evidence="1">
    <location>
        <begin position="23"/>
        <end position="353"/>
    </location>
</feature>
<dbReference type="EMBL" id="JAODWD010000005">
    <property type="protein sequence ID" value="MCT7660869.1"/>
    <property type="molecule type" value="Genomic_DNA"/>
</dbReference>
<reference evidence="3" key="1">
    <citation type="submission" date="2023-07" db="EMBL/GenBank/DDBJ databases">
        <authorList>
            <person name="Deng Y."/>
            <person name="Zhang Y.-Q."/>
        </authorList>
    </citation>
    <scope>NUCLEOTIDE SEQUENCE [LARGE SCALE GENOMIC DNA]</scope>
    <source>
        <strain evidence="3">CPCC 205710</strain>
    </source>
</reference>
<dbReference type="InterPro" id="IPR003615">
    <property type="entry name" value="HNH_nuc"/>
</dbReference>
<proteinExistence type="predicted"/>
<evidence type="ECO:0000259" key="1">
    <source>
        <dbReference type="Pfam" id="PF02720"/>
    </source>
</evidence>
<dbReference type="RefSeq" id="WP_260994936.1">
    <property type="nucleotide sequence ID" value="NZ_JAODWD010000005.1"/>
</dbReference>